<dbReference type="VEuPathDB" id="FungiDB:RhiirA1_404554"/>
<name>A0A2N1M560_9GLOM</name>
<reference evidence="2 3" key="1">
    <citation type="submission" date="2016-04" db="EMBL/GenBank/DDBJ databases">
        <title>Genome analyses suggest a sexual origin of heterokaryosis in a supposedly ancient asexual fungus.</title>
        <authorList>
            <person name="Ropars J."/>
            <person name="Sedzielewska K."/>
            <person name="Noel J."/>
            <person name="Charron P."/>
            <person name="Farinelli L."/>
            <person name="Marton T."/>
            <person name="Kruger M."/>
            <person name="Pelin A."/>
            <person name="Brachmann A."/>
            <person name="Corradi N."/>
        </authorList>
    </citation>
    <scope>NUCLEOTIDE SEQUENCE [LARGE SCALE GENOMIC DNA]</scope>
    <source>
        <strain evidence="2 3">C2</strain>
    </source>
</reference>
<evidence type="ECO:0000313" key="2">
    <source>
        <dbReference type="EMBL" id="PKK56765.1"/>
    </source>
</evidence>
<evidence type="ECO:0000313" key="3">
    <source>
        <dbReference type="Proteomes" id="UP000233469"/>
    </source>
</evidence>
<sequence>MSTPSPSTKKDKKANKQDDSTQALFDYVAEDTHAPVTSISGTSETSKRPEPVIDKPETSKSPKPIKSSNEVSSDILLSRAQREQRLRKWAIDHGEDPDVFVTITEKDIRLSHEYRDRMMSDADAVDFAKEDGMDVNDIFYMSRRERLISEEIYLCNHEDAGTLRAYVYDNDEWQKDNKLTNEMSFEELSQYAPEILELLTTGVPKVDRDKRHYARDRLQKEYNFSKEQAFALVPSQRTGRTKSQVVPKEGGDGFFRDLGLEAEVNICCTKSACQVSDIIPEGETIRETAQRIIRDGLSEKEVKAIARAITETAPNPVAGTSSLSRLRRELRKLTASEEIISATKILDITKSSNKIQKKRSEQRKNEGLNYPDHFSLESVKERLDSYDLSKTPDKQVLADVMIMLCIRPAEIKTYVYLMEV</sequence>
<dbReference type="VEuPathDB" id="FungiDB:RhiirFUN_017085"/>
<proteinExistence type="predicted"/>
<feature type="compositionally biased region" description="Polar residues" evidence="1">
    <location>
        <begin position="35"/>
        <end position="44"/>
    </location>
</feature>
<dbReference type="Proteomes" id="UP000233469">
    <property type="component" value="Unassembled WGS sequence"/>
</dbReference>
<evidence type="ECO:0000256" key="1">
    <source>
        <dbReference type="SAM" id="MobiDB-lite"/>
    </source>
</evidence>
<comment type="caution">
    <text evidence="2">The sequence shown here is derived from an EMBL/GenBank/DDBJ whole genome shotgun (WGS) entry which is preliminary data.</text>
</comment>
<reference evidence="2 3" key="2">
    <citation type="submission" date="2017-10" db="EMBL/GenBank/DDBJ databases">
        <title>Extensive intraspecific genome diversity in a model arbuscular mycorrhizal fungus.</title>
        <authorList>
            <person name="Chen E.C.H."/>
            <person name="Morin E."/>
            <person name="Baudet D."/>
            <person name="Noel J."/>
            <person name="Ndikumana S."/>
            <person name="Charron P."/>
            <person name="St-Onge C."/>
            <person name="Giorgi J."/>
            <person name="Grigoriev I.V."/>
            <person name="Roux C."/>
            <person name="Martin F.M."/>
            <person name="Corradi N."/>
        </authorList>
    </citation>
    <scope>NUCLEOTIDE SEQUENCE [LARGE SCALE GENOMIC DNA]</scope>
    <source>
        <strain evidence="2 3">C2</strain>
    </source>
</reference>
<accession>A0A2N1M560</accession>
<dbReference type="VEuPathDB" id="FungiDB:RhiirA1_484912"/>
<feature type="region of interest" description="Disordered" evidence="1">
    <location>
        <begin position="1"/>
        <end position="75"/>
    </location>
</feature>
<feature type="compositionally biased region" description="Basic and acidic residues" evidence="1">
    <location>
        <begin position="45"/>
        <end position="60"/>
    </location>
</feature>
<dbReference type="AlphaFoldDB" id="A0A2N1M560"/>
<dbReference type="EMBL" id="LLXL01005143">
    <property type="protein sequence ID" value="PKK56765.1"/>
    <property type="molecule type" value="Genomic_DNA"/>
</dbReference>
<protein>
    <submittedName>
        <fullName evidence="2">Uncharacterized protein</fullName>
    </submittedName>
</protein>
<gene>
    <name evidence="2" type="ORF">RhiirC2_721660</name>
</gene>
<organism evidence="2 3">
    <name type="scientific">Rhizophagus irregularis</name>
    <dbReference type="NCBI Taxonomy" id="588596"/>
    <lineage>
        <taxon>Eukaryota</taxon>
        <taxon>Fungi</taxon>
        <taxon>Fungi incertae sedis</taxon>
        <taxon>Mucoromycota</taxon>
        <taxon>Glomeromycotina</taxon>
        <taxon>Glomeromycetes</taxon>
        <taxon>Glomerales</taxon>
        <taxon>Glomeraceae</taxon>
        <taxon>Rhizophagus</taxon>
    </lineage>
</organism>
<dbReference type="VEuPathDB" id="FungiDB:FUN_025172"/>